<reference evidence="3" key="1">
    <citation type="submission" date="2019-08" db="EMBL/GenBank/DDBJ databases">
        <title>The genome of the North American firefly Photinus pyralis.</title>
        <authorList>
            <consortium name="Photinus pyralis genome working group"/>
            <person name="Fallon T.R."/>
            <person name="Sander Lower S.E."/>
            <person name="Weng J.-K."/>
        </authorList>
    </citation>
    <scope>NUCLEOTIDE SEQUENCE</scope>
    <source>
        <strain evidence="3">TRF0915ILg1</strain>
        <tissue evidence="3">Whole body</tissue>
    </source>
</reference>
<accession>A0A8K0DGV3</accession>
<sequence>MIMLHPAFQTKSMFLETYEEKANRNGILVFTNNIKVFFYVVSMLMCHPEQMFFCIKFTHYRSRINSTDLVNIPLEISHERNCDIERCSQVSADSPCVVHHCRLKASEFKNLETPWAFTHMKIKKKRCNTEPPISDCLPISPMVSQTVLEEWNDRYAKLDDNKWKTSYKTFYHLKQMSIRHRKTKIYVNYKKLSSANIIFSVVITIVTVKMTCVTTELIILKTYFVIIRRITTTTTVSTETPRSSTICASERVIITEVKKILSSRTLHASNTTESKDGSLMSKHFERPNYNNTNDIFWVLGCFIIHNLHFLFLFKFRKLCIVHVCFILLNSHGFAAKVKNSTFNYPHITCSHDIIHRKRNIIGTCQDYYECIQWRYGQYIWARRSCPQNEYFDSRFQLCRMLEIVECSVAPITKNNQKRWHNIILEQRRDIKFGD</sequence>
<gene>
    <name evidence="3" type="ORF">ILUMI_03268</name>
</gene>
<keyword evidence="1" id="KW-0472">Membrane</keyword>
<dbReference type="InterPro" id="IPR036508">
    <property type="entry name" value="Chitin-bd_dom_sf"/>
</dbReference>
<evidence type="ECO:0000313" key="3">
    <source>
        <dbReference type="EMBL" id="KAF2902917.1"/>
    </source>
</evidence>
<dbReference type="GO" id="GO:0005576">
    <property type="term" value="C:extracellular region"/>
    <property type="evidence" value="ECO:0007669"/>
    <property type="project" value="InterPro"/>
</dbReference>
<keyword evidence="4" id="KW-1185">Reference proteome</keyword>
<dbReference type="PROSITE" id="PS50940">
    <property type="entry name" value="CHIT_BIND_II"/>
    <property type="match status" value="1"/>
</dbReference>
<keyword evidence="1" id="KW-0812">Transmembrane</keyword>
<comment type="caution">
    <text evidence="3">The sequence shown here is derived from an EMBL/GenBank/DDBJ whole genome shotgun (WGS) entry which is preliminary data.</text>
</comment>
<dbReference type="EMBL" id="VTPC01001143">
    <property type="protein sequence ID" value="KAF2902917.1"/>
    <property type="molecule type" value="Genomic_DNA"/>
</dbReference>
<dbReference type="Proteomes" id="UP000801492">
    <property type="component" value="Unassembled WGS sequence"/>
</dbReference>
<feature type="transmembrane region" description="Helical" evidence="1">
    <location>
        <begin position="295"/>
        <end position="313"/>
    </location>
</feature>
<name>A0A8K0DGV3_IGNLU</name>
<dbReference type="AlphaFoldDB" id="A0A8K0DGV3"/>
<evidence type="ECO:0000259" key="2">
    <source>
        <dbReference type="PROSITE" id="PS50940"/>
    </source>
</evidence>
<feature type="domain" description="Chitin-binding type-2" evidence="2">
    <location>
        <begin position="346"/>
        <end position="408"/>
    </location>
</feature>
<protein>
    <recommendedName>
        <fullName evidence="2">Chitin-binding type-2 domain-containing protein</fullName>
    </recommendedName>
</protein>
<evidence type="ECO:0000313" key="4">
    <source>
        <dbReference type="Proteomes" id="UP000801492"/>
    </source>
</evidence>
<proteinExistence type="predicted"/>
<dbReference type="GO" id="GO:0008061">
    <property type="term" value="F:chitin binding"/>
    <property type="evidence" value="ECO:0007669"/>
    <property type="project" value="InterPro"/>
</dbReference>
<keyword evidence="1" id="KW-1133">Transmembrane helix</keyword>
<organism evidence="3 4">
    <name type="scientific">Ignelater luminosus</name>
    <name type="common">Cucubano</name>
    <name type="synonym">Pyrophorus luminosus</name>
    <dbReference type="NCBI Taxonomy" id="2038154"/>
    <lineage>
        <taxon>Eukaryota</taxon>
        <taxon>Metazoa</taxon>
        <taxon>Ecdysozoa</taxon>
        <taxon>Arthropoda</taxon>
        <taxon>Hexapoda</taxon>
        <taxon>Insecta</taxon>
        <taxon>Pterygota</taxon>
        <taxon>Neoptera</taxon>
        <taxon>Endopterygota</taxon>
        <taxon>Coleoptera</taxon>
        <taxon>Polyphaga</taxon>
        <taxon>Elateriformia</taxon>
        <taxon>Elateroidea</taxon>
        <taxon>Elateridae</taxon>
        <taxon>Agrypninae</taxon>
        <taxon>Pyrophorini</taxon>
        <taxon>Ignelater</taxon>
    </lineage>
</organism>
<dbReference type="InterPro" id="IPR002557">
    <property type="entry name" value="Chitin-bd_dom"/>
</dbReference>
<evidence type="ECO:0000256" key="1">
    <source>
        <dbReference type="SAM" id="Phobius"/>
    </source>
</evidence>
<dbReference type="SUPFAM" id="SSF57625">
    <property type="entry name" value="Invertebrate chitin-binding proteins"/>
    <property type="match status" value="1"/>
</dbReference>